<reference evidence="3 4" key="1">
    <citation type="submission" date="2015-06" db="EMBL/GenBank/DDBJ databases">
        <title>Improved classification and identification of acetic acid bacteria using matrix-assisted laser desorption/ionization time-of-flight mass spectrometry; Gluconobacter nephelii and Gluconobacter uchimurae are later heterotypic synonyms of Gluconobacter japonicus and Gluconobacter oxydans, respectively.</title>
        <authorList>
            <person name="Li L."/>
            <person name="Cleenwerck I."/>
            <person name="De Vuyst L."/>
            <person name="Vandamme P."/>
        </authorList>
    </citation>
    <scope>NUCLEOTIDE SEQUENCE [LARGE SCALE GENOMIC DNA]</scope>
    <source>
        <strain evidence="3 4">LMG 1676</strain>
    </source>
</reference>
<accession>A0A149S672</accession>
<organism evidence="3 4">
    <name type="scientific">Gluconobacter oxydans</name>
    <name type="common">Gluconobacter suboxydans</name>
    <dbReference type="NCBI Taxonomy" id="442"/>
    <lineage>
        <taxon>Bacteria</taxon>
        <taxon>Pseudomonadati</taxon>
        <taxon>Pseudomonadota</taxon>
        <taxon>Alphaproteobacteria</taxon>
        <taxon>Acetobacterales</taxon>
        <taxon>Acetobacteraceae</taxon>
        <taxon>Gluconobacter</taxon>
    </lineage>
</organism>
<dbReference type="NCBIfam" id="TIGR01552">
    <property type="entry name" value="phd_fam"/>
    <property type="match status" value="1"/>
</dbReference>
<comment type="caution">
    <text evidence="3">The sequence shown here is derived from an EMBL/GenBank/DDBJ whole genome shotgun (WGS) entry which is preliminary data.</text>
</comment>
<dbReference type="PATRIC" id="fig|442.8.peg.1594"/>
<proteinExistence type="inferred from homology"/>
<evidence type="ECO:0000313" key="4">
    <source>
        <dbReference type="Proteomes" id="UP000075655"/>
    </source>
</evidence>
<dbReference type="InterPro" id="IPR036165">
    <property type="entry name" value="YefM-like_sf"/>
</dbReference>
<dbReference type="RefSeq" id="WP_062499783.1">
    <property type="nucleotide sequence ID" value="NZ_LHZG01000101.1"/>
</dbReference>
<comment type="similarity">
    <text evidence="1 2">Belongs to the phD/YefM antitoxin family.</text>
</comment>
<protein>
    <recommendedName>
        <fullName evidence="2">Antitoxin</fullName>
    </recommendedName>
</protein>
<dbReference type="EMBL" id="LHZG01000101">
    <property type="protein sequence ID" value="KXV22234.1"/>
    <property type="molecule type" value="Genomic_DNA"/>
</dbReference>
<gene>
    <name evidence="3" type="ORF">AD934_01655</name>
</gene>
<name>A0A149S672_GLUOY</name>
<evidence type="ECO:0000313" key="3">
    <source>
        <dbReference type="EMBL" id="KXV22234.1"/>
    </source>
</evidence>
<dbReference type="AlphaFoldDB" id="A0A149S672"/>
<evidence type="ECO:0000256" key="2">
    <source>
        <dbReference type="RuleBase" id="RU362080"/>
    </source>
</evidence>
<evidence type="ECO:0000256" key="1">
    <source>
        <dbReference type="ARBA" id="ARBA00009981"/>
    </source>
</evidence>
<dbReference type="Proteomes" id="UP000075655">
    <property type="component" value="Unassembled WGS sequence"/>
</dbReference>
<dbReference type="InterPro" id="IPR006442">
    <property type="entry name" value="Antitoxin_Phd/YefM"/>
</dbReference>
<dbReference type="Pfam" id="PF02604">
    <property type="entry name" value="PhdYeFM_antitox"/>
    <property type="match status" value="1"/>
</dbReference>
<dbReference type="Gene3D" id="3.40.1620.10">
    <property type="entry name" value="YefM-like domain"/>
    <property type="match status" value="1"/>
</dbReference>
<dbReference type="SUPFAM" id="SSF143120">
    <property type="entry name" value="YefM-like"/>
    <property type="match status" value="1"/>
</dbReference>
<comment type="function">
    <text evidence="2">Antitoxin component of a type II toxin-antitoxin (TA) system.</text>
</comment>
<sequence>MRTFSTSDLSRKSGDIIASALQGPTAISQRGKPRLVVLSVEQYEALKQSQTDRRMAGATAEMPSDLAEDVSHAIDAFLSPDERP</sequence>